<name>A0A239M1E3_9BACT</name>
<keyword evidence="7" id="KW-1185">Reference proteome</keyword>
<dbReference type="InterPro" id="IPR058245">
    <property type="entry name" value="NreC/VraR/RcsB-like_REC"/>
</dbReference>
<dbReference type="Pfam" id="PF00196">
    <property type="entry name" value="GerE"/>
    <property type="match status" value="1"/>
</dbReference>
<evidence type="ECO:0000313" key="6">
    <source>
        <dbReference type="EMBL" id="SNT36455.1"/>
    </source>
</evidence>
<proteinExistence type="predicted"/>
<dbReference type="GO" id="GO:0006355">
    <property type="term" value="P:regulation of DNA-templated transcription"/>
    <property type="evidence" value="ECO:0007669"/>
    <property type="project" value="InterPro"/>
</dbReference>
<dbReference type="CDD" id="cd17535">
    <property type="entry name" value="REC_NarL-like"/>
    <property type="match status" value="1"/>
</dbReference>
<dbReference type="Proteomes" id="UP000198356">
    <property type="component" value="Unassembled WGS sequence"/>
</dbReference>
<evidence type="ECO:0000256" key="3">
    <source>
        <dbReference type="PROSITE-ProRule" id="PRU00169"/>
    </source>
</evidence>
<feature type="domain" description="HTH luxR-type" evidence="4">
    <location>
        <begin position="155"/>
        <end position="220"/>
    </location>
</feature>
<dbReference type="PANTHER" id="PTHR43214">
    <property type="entry name" value="TWO-COMPONENT RESPONSE REGULATOR"/>
    <property type="match status" value="1"/>
</dbReference>
<dbReference type="InterPro" id="IPR016032">
    <property type="entry name" value="Sig_transdc_resp-reg_C-effctor"/>
</dbReference>
<dbReference type="SUPFAM" id="SSF46894">
    <property type="entry name" value="C-terminal effector domain of the bipartite response regulators"/>
    <property type="match status" value="1"/>
</dbReference>
<feature type="domain" description="Response regulatory" evidence="5">
    <location>
        <begin position="23"/>
        <end position="139"/>
    </location>
</feature>
<keyword evidence="1 3" id="KW-0597">Phosphoprotein</keyword>
<dbReference type="GO" id="GO:0000160">
    <property type="term" value="P:phosphorelay signal transduction system"/>
    <property type="evidence" value="ECO:0007669"/>
    <property type="project" value="InterPro"/>
</dbReference>
<organism evidence="6 7">
    <name type="scientific">Granulicella rosea</name>
    <dbReference type="NCBI Taxonomy" id="474952"/>
    <lineage>
        <taxon>Bacteria</taxon>
        <taxon>Pseudomonadati</taxon>
        <taxon>Acidobacteriota</taxon>
        <taxon>Terriglobia</taxon>
        <taxon>Terriglobales</taxon>
        <taxon>Acidobacteriaceae</taxon>
        <taxon>Granulicella</taxon>
    </lineage>
</organism>
<dbReference type="PROSITE" id="PS50043">
    <property type="entry name" value="HTH_LUXR_2"/>
    <property type="match status" value="1"/>
</dbReference>
<dbReference type="CDD" id="cd06170">
    <property type="entry name" value="LuxR_C_like"/>
    <property type="match status" value="1"/>
</dbReference>
<dbReference type="SUPFAM" id="SSF52172">
    <property type="entry name" value="CheY-like"/>
    <property type="match status" value="1"/>
</dbReference>
<protein>
    <submittedName>
        <fullName evidence="6">Two component transcriptional regulator, LuxR family</fullName>
    </submittedName>
</protein>
<dbReference type="PANTHER" id="PTHR43214:SF43">
    <property type="entry name" value="TWO-COMPONENT RESPONSE REGULATOR"/>
    <property type="match status" value="1"/>
</dbReference>
<evidence type="ECO:0000259" key="4">
    <source>
        <dbReference type="PROSITE" id="PS50043"/>
    </source>
</evidence>
<dbReference type="InterPro" id="IPR001789">
    <property type="entry name" value="Sig_transdc_resp-reg_receiver"/>
</dbReference>
<evidence type="ECO:0000256" key="2">
    <source>
        <dbReference type="ARBA" id="ARBA00023125"/>
    </source>
</evidence>
<dbReference type="Pfam" id="PF00072">
    <property type="entry name" value="Response_reg"/>
    <property type="match status" value="1"/>
</dbReference>
<dbReference type="SMART" id="SM00448">
    <property type="entry name" value="REC"/>
    <property type="match status" value="1"/>
</dbReference>
<dbReference type="PRINTS" id="PR00038">
    <property type="entry name" value="HTHLUXR"/>
</dbReference>
<dbReference type="AlphaFoldDB" id="A0A239M1E3"/>
<evidence type="ECO:0000259" key="5">
    <source>
        <dbReference type="PROSITE" id="PS50110"/>
    </source>
</evidence>
<dbReference type="SMART" id="SM00421">
    <property type="entry name" value="HTH_LUXR"/>
    <property type="match status" value="1"/>
</dbReference>
<dbReference type="Gene3D" id="3.40.50.2300">
    <property type="match status" value="1"/>
</dbReference>
<feature type="modified residue" description="4-aspartylphosphate" evidence="3">
    <location>
        <position position="74"/>
    </location>
</feature>
<dbReference type="InterPro" id="IPR039420">
    <property type="entry name" value="WalR-like"/>
</dbReference>
<sequence>MPLAIDISSSGKRGNVGTSHRIKILCVDDHPLVRDGIAFALQLQSDMELVGEATDGLDAVSAFRRHRPDVTLMDLQMPNMNGVEATVKIREEFPNAKIIVLTTYSGDIQASRALKAGAVGYILKNMLRTELMDTIRRVYAGQRRIPAEIAQQIAEHISADELSAREIEVLRHVAGGCSNKVVADNLRLSEDTIKAHMRSILEKLQANDRTHAVTIAMRRGLFEG</sequence>
<accession>A0A239M1E3</accession>
<evidence type="ECO:0000313" key="7">
    <source>
        <dbReference type="Proteomes" id="UP000198356"/>
    </source>
</evidence>
<dbReference type="GO" id="GO:0003677">
    <property type="term" value="F:DNA binding"/>
    <property type="evidence" value="ECO:0007669"/>
    <property type="project" value="UniProtKB-KW"/>
</dbReference>
<reference evidence="6 7" key="1">
    <citation type="submission" date="2017-06" db="EMBL/GenBank/DDBJ databases">
        <authorList>
            <person name="Kim H.J."/>
            <person name="Triplett B.A."/>
        </authorList>
    </citation>
    <scope>NUCLEOTIDE SEQUENCE [LARGE SCALE GENOMIC DNA]</scope>
    <source>
        <strain evidence="6 7">DSM 18704</strain>
    </source>
</reference>
<dbReference type="InterPro" id="IPR011006">
    <property type="entry name" value="CheY-like_superfamily"/>
</dbReference>
<dbReference type="PROSITE" id="PS00622">
    <property type="entry name" value="HTH_LUXR_1"/>
    <property type="match status" value="1"/>
</dbReference>
<evidence type="ECO:0000256" key="1">
    <source>
        <dbReference type="ARBA" id="ARBA00022553"/>
    </source>
</evidence>
<dbReference type="PROSITE" id="PS50110">
    <property type="entry name" value="RESPONSE_REGULATORY"/>
    <property type="match status" value="1"/>
</dbReference>
<dbReference type="OrthoDB" id="9796655at2"/>
<dbReference type="InterPro" id="IPR000792">
    <property type="entry name" value="Tscrpt_reg_LuxR_C"/>
</dbReference>
<keyword evidence="2" id="KW-0238">DNA-binding</keyword>
<gene>
    <name evidence="6" type="ORF">SAMN05421770_10936</name>
</gene>
<dbReference type="EMBL" id="FZOU01000009">
    <property type="protein sequence ID" value="SNT36455.1"/>
    <property type="molecule type" value="Genomic_DNA"/>
</dbReference>